<dbReference type="SUPFAM" id="SSF53901">
    <property type="entry name" value="Thiolase-like"/>
    <property type="match status" value="2"/>
</dbReference>
<gene>
    <name evidence="4" type="ORF">ACFS6H_04665</name>
</gene>
<dbReference type="RefSeq" id="WP_386095714.1">
    <property type="nucleotide sequence ID" value="NZ_JBHUOZ010000001.1"/>
</dbReference>
<evidence type="ECO:0000313" key="4">
    <source>
        <dbReference type="EMBL" id="MFD2918993.1"/>
    </source>
</evidence>
<accession>A0ABW6A3Z8</accession>
<dbReference type="EMBL" id="JBHUOZ010000001">
    <property type="protein sequence ID" value="MFD2918993.1"/>
    <property type="molecule type" value="Genomic_DNA"/>
</dbReference>
<dbReference type="InterPro" id="IPR016039">
    <property type="entry name" value="Thiolase-like"/>
</dbReference>
<evidence type="ECO:0000256" key="2">
    <source>
        <dbReference type="ARBA" id="ARBA00023315"/>
    </source>
</evidence>
<proteinExistence type="predicted"/>
<dbReference type="NCBIfam" id="NF005293">
    <property type="entry name" value="PRK06816.1"/>
    <property type="match status" value="1"/>
</dbReference>
<name>A0ABW6A3Z8_9BACT</name>
<dbReference type="Proteomes" id="UP001597511">
    <property type="component" value="Unassembled WGS sequence"/>
</dbReference>
<keyword evidence="5" id="KW-1185">Reference proteome</keyword>
<dbReference type="InterPro" id="IPR013747">
    <property type="entry name" value="ACP_syn_III_C"/>
</dbReference>
<evidence type="ECO:0000259" key="3">
    <source>
        <dbReference type="Pfam" id="PF08541"/>
    </source>
</evidence>
<keyword evidence="1" id="KW-0808">Transferase</keyword>
<comment type="caution">
    <text evidence="4">The sequence shown here is derived from an EMBL/GenBank/DDBJ whole genome shotgun (WGS) entry which is preliminary data.</text>
</comment>
<dbReference type="CDD" id="cd00827">
    <property type="entry name" value="init_cond_enzymes"/>
    <property type="match status" value="1"/>
</dbReference>
<sequence length="382" mass="42736">MSLKEVYITNTSHFLPNEPVSNDDIEEYLGYINNKPSKSKRLILRNNGITKRYYAIDKNGVSTHTNAQMVAQAVRKLFPNPAEGLKTIDLISCGTSSPDQLMPSHGVMVHGELPETGVIEVVSPSGVCCAGMHALKYAYMSVRTGEATQAVASGSERLSRTMRAEMFDDEAAKLEALEENPYIGFEKEFLRWMLSDGAGVVLMSDKPNTDGLSLRIDWLDGVSFAKELDPCMYMGSDKDENGTLISYKDYSPEDLIGKSIMSIKQDVKQLGEFVVPLGITKMREAMEKHGLQSSEIDWFLPHMSSNFFRSKIFDEINKQNIPIPYEKWFVNLPNVGNVGAASIYLMMDELFHSGQLKKGEKIFLLVPESSRFSYMYGLLTVV</sequence>
<protein>
    <submittedName>
        <fullName evidence="4">Beta-ketoacyl-ACP synthase III</fullName>
    </submittedName>
</protein>
<dbReference type="PANTHER" id="PTHR34069">
    <property type="entry name" value="3-OXOACYL-[ACYL-CARRIER-PROTEIN] SYNTHASE 3"/>
    <property type="match status" value="1"/>
</dbReference>
<organism evidence="4 5">
    <name type="scientific">Terrimonas rubra</name>
    <dbReference type="NCBI Taxonomy" id="1035890"/>
    <lineage>
        <taxon>Bacteria</taxon>
        <taxon>Pseudomonadati</taxon>
        <taxon>Bacteroidota</taxon>
        <taxon>Chitinophagia</taxon>
        <taxon>Chitinophagales</taxon>
        <taxon>Chitinophagaceae</taxon>
        <taxon>Terrimonas</taxon>
    </lineage>
</organism>
<keyword evidence="2" id="KW-0012">Acyltransferase</keyword>
<dbReference type="Gene3D" id="3.40.47.10">
    <property type="match status" value="2"/>
</dbReference>
<reference evidence="5" key="1">
    <citation type="journal article" date="2019" name="Int. J. Syst. Evol. Microbiol.">
        <title>The Global Catalogue of Microorganisms (GCM) 10K type strain sequencing project: providing services to taxonomists for standard genome sequencing and annotation.</title>
        <authorList>
            <consortium name="The Broad Institute Genomics Platform"/>
            <consortium name="The Broad Institute Genome Sequencing Center for Infectious Disease"/>
            <person name="Wu L."/>
            <person name="Ma J."/>
        </authorList>
    </citation>
    <scope>NUCLEOTIDE SEQUENCE [LARGE SCALE GENOMIC DNA]</scope>
    <source>
        <strain evidence="5">KCTC 23299</strain>
    </source>
</reference>
<dbReference type="Pfam" id="PF08541">
    <property type="entry name" value="ACP_syn_III_C"/>
    <property type="match status" value="1"/>
</dbReference>
<feature type="domain" description="Beta-ketoacyl-[acyl-carrier-protein] synthase III C-terminal" evidence="3">
    <location>
        <begin position="286"/>
        <end position="364"/>
    </location>
</feature>
<evidence type="ECO:0000313" key="5">
    <source>
        <dbReference type="Proteomes" id="UP001597511"/>
    </source>
</evidence>
<evidence type="ECO:0000256" key="1">
    <source>
        <dbReference type="ARBA" id="ARBA00022679"/>
    </source>
</evidence>
<dbReference type="PANTHER" id="PTHR34069:SF3">
    <property type="entry name" value="ACYL-COA:ACYL-COA ALKYLTRANSFERASE"/>
    <property type="match status" value="1"/>
</dbReference>